<gene>
    <name evidence="6" type="ORF">WA026_005695</name>
</gene>
<evidence type="ECO:0000256" key="4">
    <source>
        <dbReference type="SAM" id="Phobius"/>
    </source>
</evidence>
<sequence length="385" mass="44116">MCHNGNMLFQLILLANVVFFGYASVNGCHPRLLKDCYCGLVYQHTDNSPHFVVNCTNTGFHNTSMLEMLPEETEWLIFTGNHIPVLDSNIFGEDAILNKLSVIDMTNNGIREIKGKAFHKVTNVKRLILNHNDISISENDKENFHHPRVFSNFYNIEELHLTNAFADNTGDQVTQDLHDIFVNSNLTQLYKLHLEQNEIKSFKDSSIFCDLPKLHDLHLGSNVIQSINFNIDCIKMIRYIDLEQNNITKFTQKDLDSFDRATKRNTAGLRLNINGNPFKCDSAVKNLYGWLVQTKVNVDDKFGLECHHARYGKKYIMNLKNFADAKNARMSKAITVLLVVLTIVFISLVAGFIYLRKTSVKNKLSPIFNSITRKVHYTHIESQDV</sequence>
<accession>A0AAW1TX72</accession>
<proteinExistence type="predicted"/>
<protein>
    <submittedName>
        <fullName evidence="6">Uncharacterized protein</fullName>
    </submittedName>
</protein>
<evidence type="ECO:0000313" key="6">
    <source>
        <dbReference type="EMBL" id="KAK9874883.1"/>
    </source>
</evidence>
<evidence type="ECO:0000256" key="2">
    <source>
        <dbReference type="ARBA" id="ARBA00022729"/>
    </source>
</evidence>
<evidence type="ECO:0000256" key="1">
    <source>
        <dbReference type="ARBA" id="ARBA00022614"/>
    </source>
</evidence>
<dbReference type="InterPro" id="IPR052286">
    <property type="entry name" value="Wnt_signaling_inhibitor"/>
</dbReference>
<feature type="chain" id="PRO_5043923605" evidence="5">
    <location>
        <begin position="24"/>
        <end position="385"/>
    </location>
</feature>
<dbReference type="InterPro" id="IPR032675">
    <property type="entry name" value="LRR_dom_sf"/>
</dbReference>
<keyword evidence="4" id="KW-0812">Transmembrane</keyword>
<name>A0AAW1TX72_9CUCU</name>
<dbReference type="Pfam" id="PF13855">
    <property type="entry name" value="LRR_8"/>
    <property type="match status" value="1"/>
</dbReference>
<dbReference type="GO" id="GO:0016020">
    <property type="term" value="C:membrane"/>
    <property type="evidence" value="ECO:0007669"/>
    <property type="project" value="TreeGrafter"/>
</dbReference>
<evidence type="ECO:0000313" key="7">
    <source>
        <dbReference type="Proteomes" id="UP001431783"/>
    </source>
</evidence>
<dbReference type="InterPro" id="IPR001611">
    <property type="entry name" value="Leu-rich_rpt"/>
</dbReference>
<keyword evidence="7" id="KW-1185">Reference proteome</keyword>
<comment type="caution">
    <text evidence="6">The sequence shown here is derived from an EMBL/GenBank/DDBJ whole genome shotgun (WGS) entry which is preliminary data.</text>
</comment>
<organism evidence="6 7">
    <name type="scientific">Henosepilachna vigintioctopunctata</name>
    <dbReference type="NCBI Taxonomy" id="420089"/>
    <lineage>
        <taxon>Eukaryota</taxon>
        <taxon>Metazoa</taxon>
        <taxon>Ecdysozoa</taxon>
        <taxon>Arthropoda</taxon>
        <taxon>Hexapoda</taxon>
        <taxon>Insecta</taxon>
        <taxon>Pterygota</taxon>
        <taxon>Neoptera</taxon>
        <taxon>Endopterygota</taxon>
        <taxon>Coleoptera</taxon>
        <taxon>Polyphaga</taxon>
        <taxon>Cucujiformia</taxon>
        <taxon>Coccinelloidea</taxon>
        <taxon>Coccinellidae</taxon>
        <taxon>Epilachninae</taxon>
        <taxon>Epilachnini</taxon>
        <taxon>Henosepilachna</taxon>
    </lineage>
</organism>
<dbReference type="EMBL" id="JARQZJ010000032">
    <property type="protein sequence ID" value="KAK9874883.1"/>
    <property type="molecule type" value="Genomic_DNA"/>
</dbReference>
<dbReference type="Gene3D" id="3.80.10.10">
    <property type="entry name" value="Ribonuclease Inhibitor"/>
    <property type="match status" value="2"/>
</dbReference>
<dbReference type="AlphaFoldDB" id="A0AAW1TX72"/>
<evidence type="ECO:0000256" key="3">
    <source>
        <dbReference type="ARBA" id="ARBA00022737"/>
    </source>
</evidence>
<dbReference type="SUPFAM" id="SSF52058">
    <property type="entry name" value="L domain-like"/>
    <property type="match status" value="1"/>
</dbReference>
<keyword evidence="2 5" id="KW-0732">Signal</keyword>
<keyword evidence="4" id="KW-1133">Transmembrane helix</keyword>
<dbReference type="PANTHER" id="PTHR24364:SF18">
    <property type="entry name" value="LP06937P"/>
    <property type="match status" value="1"/>
</dbReference>
<keyword evidence="4" id="KW-0472">Membrane</keyword>
<evidence type="ECO:0000256" key="5">
    <source>
        <dbReference type="SAM" id="SignalP"/>
    </source>
</evidence>
<feature type="signal peptide" evidence="5">
    <location>
        <begin position="1"/>
        <end position="23"/>
    </location>
</feature>
<reference evidence="6 7" key="1">
    <citation type="submission" date="2023-03" db="EMBL/GenBank/DDBJ databases">
        <title>Genome insight into feeding habits of ladybird beetles.</title>
        <authorList>
            <person name="Li H.-S."/>
            <person name="Huang Y.-H."/>
            <person name="Pang H."/>
        </authorList>
    </citation>
    <scope>NUCLEOTIDE SEQUENCE [LARGE SCALE GENOMIC DNA]</scope>
    <source>
        <strain evidence="6">SYSU_2023b</strain>
        <tissue evidence="6">Whole body</tissue>
    </source>
</reference>
<dbReference type="Proteomes" id="UP001431783">
    <property type="component" value="Unassembled WGS sequence"/>
</dbReference>
<dbReference type="PANTHER" id="PTHR24364">
    <property type="entry name" value="LP06937P"/>
    <property type="match status" value="1"/>
</dbReference>
<keyword evidence="3" id="KW-0677">Repeat</keyword>
<feature type="transmembrane region" description="Helical" evidence="4">
    <location>
        <begin position="333"/>
        <end position="355"/>
    </location>
</feature>
<keyword evidence="1" id="KW-0433">Leucine-rich repeat</keyword>